<gene>
    <name evidence="3" type="ORF">OVA965_LOCUS18768</name>
    <name evidence="4" type="ORF">TMI583_LOCUS18779</name>
</gene>
<dbReference type="Proteomes" id="UP000677228">
    <property type="component" value="Unassembled WGS sequence"/>
</dbReference>
<dbReference type="InterPro" id="IPR013783">
    <property type="entry name" value="Ig-like_fold"/>
</dbReference>
<dbReference type="SUPFAM" id="SSF48726">
    <property type="entry name" value="Immunoglobulin"/>
    <property type="match status" value="1"/>
</dbReference>
<feature type="region of interest" description="Disordered" evidence="1">
    <location>
        <begin position="403"/>
        <end position="422"/>
    </location>
</feature>
<evidence type="ECO:0000313" key="5">
    <source>
        <dbReference type="Proteomes" id="UP000682733"/>
    </source>
</evidence>
<evidence type="ECO:0000256" key="1">
    <source>
        <dbReference type="SAM" id="MobiDB-lite"/>
    </source>
</evidence>
<dbReference type="Proteomes" id="UP000682733">
    <property type="component" value="Unassembled WGS sequence"/>
</dbReference>
<sequence length="1289" mass="148289">GTLFVTANPDTVGKEFSVRVEERRRSGNDLFHITYRLVVYTVSNAACDNYINVFSGVPFLLTCTVAFQIYPYDTVDIQYNIEHTMKHNWYKKDMDGVNFFNSNNVFRNITRKQTCGSYISQLSLNYTPRLEEDRALFTCMLLRYIASFLFHDINRLGVAGAQLLESNIDVLIMSERNSFYCTTELRVYFGPIVRLDYEKFQDTITVKEDERVRVGCPFICRPQCLYKFFRNGKLWNRSHASVHTEEFPQSRENYRIECIAQHPYFAIRWVSKTFEIIISPSSDVAIGSPKLHRRSYGSGVPTIESVDSISGIHAEIPQMKESSQHANDSNEEFKKMRDINKVFAVNVLKHKTQVIGLNHKLTCPLYRKANDEIITTLSLFVPQHEQEQRIDNTIDEADFTNNIENSKSDRSSRVPSNASKETHFVSVQESSYRLALKEKHRKPHETFLQSRVDQLPTKVSRIQRTGIKDVISNQTSETTISSVSSTVASMVSIASKRKAKGRPKKDDKLLLNNLQWPSTIYVPLDETYLLDCSSWKRQQYTKEFSWKVYFNSGKIVILKNPVRLVGFQNTRDGYYECHSELVKRGVFIFSNAAQAINRTWTQTIYHERGTNVSVSCQPIYFNGGFNEEFIEIIDINKTIRFTTNSIIINGLESTTYLICKLYISTPVMGVRVRTTIPFGSDDHLTTSKPLHNLFLRAATPERFAHRIAFEGDTVYFRCPTETIDNRTNIEWKFLSWNSYEIKMIPTIYNQDAKISSVQIENSGLYSCLNNNDIKQQIILTVIDGPKAPDGIYDKTINIKYDSRYFICCNLNAYPYPTYSWEMTTGDEDTQPYVWCHKRCCWLLINYKDVICTSANRFGLAKYYIRFIVNDGGSTSSIINLNILPSSMTIRNADKSMPQNVFMSPNDVSKETSAEVDPSYIQRPDIVANTDQDSQPTTESKQNKTIHNTLLLDNQPIDDKLKVITSTIIEEAISTEQLLDDILLKRQDLKILVTPPETVIPDKAINWGIIQDEHRSIRPLFRASTSSTISSVVQREDVNELHEIIDNLYLKNEQQSSAATELLAATEPHFFEDMIQTKEEKSSSTVASIQNPTKTAAETFVLPEHVQNVNKIHKLLLSSTTTATSNTLQTVSQDWFTADIDKDKIYQENANWHKVHKIHNVQTSDNSIVTIPFENLEVSTSHEHEDIVKQETANDYSRILVRNKVQGPQQSDIISLHEFSKTLGQQNQKTTNTIPINMLELMNKVDSEQKKEKSLDREMYEHMVEYHVLRDENLKIAVDVKEELQYKYKH</sequence>
<evidence type="ECO:0000313" key="4">
    <source>
        <dbReference type="EMBL" id="CAF3851679.1"/>
    </source>
</evidence>
<name>A0A8S2KHA8_9BILA</name>
<evidence type="ECO:0000313" key="3">
    <source>
        <dbReference type="EMBL" id="CAF1090013.1"/>
    </source>
</evidence>
<accession>A0A8S2KHA8</accession>
<feature type="compositionally biased region" description="Polar residues" evidence="1">
    <location>
        <begin position="413"/>
        <end position="422"/>
    </location>
</feature>
<dbReference type="EMBL" id="CAJOBA010009450">
    <property type="protein sequence ID" value="CAF3851679.1"/>
    <property type="molecule type" value="Genomic_DNA"/>
</dbReference>
<feature type="domain" description="Ig-like" evidence="2">
    <location>
        <begin position="700"/>
        <end position="780"/>
    </location>
</feature>
<comment type="caution">
    <text evidence="4">The sequence shown here is derived from an EMBL/GenBank/DDBJ whole genome shotgun (WGS) entry which is preliminary data.</text>
</comment>
<feature type="non-terminal residue" evidence="4">
    <location>
        <position position="1289"/>
    </location>
</feature>
<protein>
    <recommendedName>
        <fullName evidence="2">Ig-like domain-containing protein</fullName>
    </recommendedName>
</protein>
<reference evidence="4" key="1">
    <citation type="submission" date="2021-02" db="EMBL/GenBank/DDBJ databases">
        <authorList>
            <person name="Nowell W R."/>
        </authorList>
    </citation>
    <scope>NUCLEOTIDE SEQUENCE</scope>
</reference>
<dbReference type="EMBL" id="CAJNOK010009434">
    <property type="protein sequence ID" value="CAF1090013.1"/>
    <property type="molecule type" value="Genomic_DNA"/>
</dbReference>
<dbReference type="InterPro" id="IPR036179">
    <property type="entry name" value="Ig-like_dom_sf"/>
</dbReference>
<dbReference type="Gene3D" id="2.60.40.10">
    <property type="entry name" value="Immunoglobulins"/>
    <property type="match status" value="1"/>
</dbReference>
<dbReference type="PROSITE" id="PS50835">
    <property type="entry name" value="IG_LIKE"/>
    <property type="match status" value="1"/>
</dbReference>
<organism evidence="4 5">
    <name type="scientific">Didymodactylos carnosus</name>
    <dbReference type="NCBI Taxonomy" id="1234261"/>
    <lineage>
        <taxon>Eukaryota</taxon>
        <taxon>Metazoa</taxon>
        <taxon>Spiralia</taxon>
        <taxon>Gnathifera</taxon>
        <taxon>Rotifera</taxon>
        <taxon>Eurotatoria</taxon>
        <taxon>Bdelloidea</taxon>
        <taxon>Philodinida</taxon>
        <taxon>Philodinidae</taxon>
        <taxon>Didymodactylos</taxon>
    </lineage>
</organism>
<proteinExistence type="predicted"/>
<dbReference type="InterPro" id="IPR007110">
    <property type="entry name" value="Ig-like_dom"/>
</dbReference>
<evidence type="ECO:0000259" key="2">
    <source>
        <dbReference type="PROSITE" id="PS50835"/>
    </source>
</evidence>